<organism evidence="2 3">
    <name type="scientific">Sporosarcina soli</name>
    <dbReference type="NCBI Taxonomy" id="334736"/>
    <lineage>
        <taxon>Bacteria</taxon>
        <taxon>Bacillati</taxon>
        <taxon>Bacillota</taxon>
        <taxon>Bacilli</taxon>
        <taxon>Bacillales</taxon>
        <taxon>Caryophanaceae</taxon>
        <taxon>Sporosarcina</taxon>
    </lineage>
</organism>
<comment type="caution">
    <text evidence="2">The sequence shown here is derived from an EMBL/GenBank/DDBJ whole genome shotgun (WGS) entry which is preliminary data.</text>
</comment>
<dbReference type="EMBL" id="JBHSNO010000008">
    <property type="protein sequence ID" value="MFC5590475.1"/>
    <property type="molecule type" value="Genomic_DNA"/>
</dbReference>
<reference evidence="3" key="1">
    <citation type="journal article" date="2019" name="Int. J. Syst. Evol. Microbiol.">
        <title>The Global Catalogue of Microorganisms (GCM) 10K type strain sequencing project: providing services to taxonomists for standard genome sequencing and annotation.</title>
        <authorList>
            <consortium name="The Broad Institute Genomics Platform"/>
            <consortium name="The Broad Institute Genome Sequencing Center for Infectious Disease"/>
            <person name="Wu L."/>
            <person name="Ma J."/>
        </authorList>
    </citation>
    <scope>NUCLEOTIDE SEQUENCE [LARGE SCALE GENOMIC DNA]</scope>
    <source>
        <strain evidence="3">CGMCC 4.1434</strain>
    </source>
</reference>
<evidence type="ECO:0000313" key="2">
    <source>
        <dbReference type="EMBL" id="MFC5590475.1"/>
    </source>
</evidence>
<feature type="compositionally biased region" description="Basic and acidic residues" evidence="1">
    <location>
        <begin position="1"/>
        <end position="14"/>
    </location>
</feature>
<evidence type="ECO:0008006" key="4">
    <source>
        <dbReference type="Google" id="ProtNLM"/>
    </source>
</evidence>
<name>A0ABW0TNJ1_9BACL</name>
<sequence>MSEDNKNRNKDKGNQRNVMPKYDTAPKNEEVEFAEESEFLNINGKRNKRKRG</sequence>
<evidence type="ECO:0000256" key="1">
    <source>
        <dbReference type="SAM" id="MobiDB-lite"/>
    </source>
</evidence>
<proteinExistence type="predicted"/>
<dbReference type="RefSeq" id="WP_381437001.1">
    <property type="nucleotide sequence ID" value="NZ_JBHSNO010000008.1"/>
</dbReference>
<feature type="region of interest" description="Disordered" evidence="1">
    <location>
        <begin position="1"/>
        <end position="30"/>
    </location>
</feature>
<accession>A0ABW0TNJ1</accession>
<protein>
    <recommendedName>
        <fullName evidence="4">YfhD family protein</fullName>
    </recommendedName>
</protein>
<gene>
    <name evidence="2" type="ORF">ACFPRA_16335</name>
</gene>
<evidence type="ECO:0000313" key="3">
    <source>
        <dbReference type="Proteomes" id="UP001596109"/>
    </source>
</evidence>
<dbReference type="Proteomes" id="UP001596109">
    <property type="component" value="Unassembled WGS sequence"/>
</dbReference>
<keyword evidence="3" id="KW-1185">Reference proteome</keyword>